<sequence>MARKCSIITCKSNKNNQKVTLFKVPTTDAIAWHTIIQDQIGNEKCKISHACSEHFLPEDIITQYVNVSPEIIHAIGGTRQRVALKNGAIPSVFEKHTNITEPLSVQNSYTEPSPLPELKEKIDSFETFLKSSTDVLLPIGWKLYKHIEIISIYKLLHCNIEDGTQIFVEKQIELKNQKTYRKRSLKPRLKYIVPTLSPMKRIVFNKIVKRKKSLKQNNYRLRTTITNLNSKLSGLQQQTKDLNDSSVTKIFETYNLNTSQKIIIQEIINSSKVANSKNRRYSEDWILLCILLKIRSSSTYGFLKNQDILPLPCQSTIYKYLSLIKTQCGFDEQFFQLLKKKISTLNSNERHGMIIFDEIFLRESLKVNTRELTYSGLEDFGGETESSGMKANHGLVFIFQSVVLAQLIIKAICLLEKSGAIVDGVVSDGASTNRKLWSELGISGEKDKVVNSFKHPLNDKRNVYMFSDTPHLIKNVRNRLHNQKSLRESPDLPYIRWSHYIEVYNCDINRSTNLPSRICPKITQRHLNVDSFSKMSVKLATQVLSDSMAKAIEFYRDYEKIEVLKNSFQTQLFTERFNKLFDILNRKHLAEGIRKNIKNLKWLDNWEEQMIHKKISNQEFLTQSTADGLRVTINSTIQLSKYLLEECKFKYVLTFKMNQDRLEQFFGMARQVTGPNDHPCAATFLQVYKMLSMYSILKPQKTGNRKILDSNTDKITITDLKNIFNENNSTSQRTEKINILQNRIDSMIEDTEIDDIFDNNIHNYFKSKVEDCVIYYICGFITKNLTKKINCDACLKMIKGEQNYCNRPEAALVNLKSRGALTHPNHFIFNLLSSVEQSLSKYYDNPDVFLLAIDDFFNSTNTVFHFQLRMRQYSLISNKDQNKVNAKKKKCSKLVNT</sequence>
<gene>
    <name evidence="7" type="ORF">AGLY_017164</name>
</gene>
<dbReference type="EMBL" id="VYZN01001196">
    <property type="protein sequence ID" value="KAE9522439.1"/>
    <property type="molecule type" value="Genomic_DNA"/>
</dbReference>
<dbReference type="Pfam" id="PF21789">
    <property type="entry name" value="TNP-like_RNaseH_C"/>
    <property type="match status" value="1"/>
</dbReference>
<evidence type="ECO:0000313" key="7">
    <source>
        <dbReference type="EMBL" id="KAE9522439.1"/>
    </source>
</evidence>
<dbReference type="PANTHER" id="PTHR47577:SF2">
    <property type="entry name" value="THAP DOMAIN CONTAINING 9"/>
    <property type="match status" value="1"/>
</dbReference>
<comment type="caution">
    <text evidence="7">The sequence shown here is derived from an EMBL/GenBank/DDBJ whole genome shotgun (WGS) entry which is preliminary data.</text>
</comment>
<dbReference type="AlphaFoldDB" id="A0A6G0SVU4"/>
<evidence type="ECO:0000256" key="2">
    <source>
        <dbReference type="ARBA" id="ARBA00022771"/>
    </source>
</evidence>
<proteinExistence type="predicted"/>
<keyword evidence="3" id="KW-0862">Zinc</keyword>
<feature type="domain" description="THAP-type" evidence="6">
    <location>
        <begin position="1"/>
        <end position="93"/>
    </location>
</feature>
<dbReference type="Pfam" id="PF05485">
    <property type="entry name" value="THAP"/>
    <property type="match status" value="1"/>
</dbReference>
<accession>A0A6G0SVU4</accession>
<name>A0A6G0SVU4_APHGL</name>
<evidence type="ECO:0000256" key="1">
    <source>
        <dbReference type="ARBA" id="ARBA00022723"/>
    </source>
</evidence>
<dbReference type="PROSITE" id="PS50950">
    <property type="entry name" value="ZF_THAP"/>
    <property type="match status" value="1"/>
</dbReference>
<organism evidence="7 8">
    <name type="scientific">Aphis glycines</name>
    <name type="common">Soybean aphid</name>
    <dbReference type="NCBI Taxonomy" id="307491"/>
    <lineage>
        <taxon>Eukaryota</taxon>
        <taxon>Metazoa</taxon>
        <taxon>Ecdysozoa</taxon>
        <taxon>Arthropoda</taxon>
        <taxon>Hexapoda</taxon>
        <taxon>Insecta</taxon>
        <taxon>Pterygota</taxon>
        <taxon>Neoptera</taxon>
        <taxon>Paraneoptera</taxon>
        <taxon>Hemiptera</taxon>
        <taxon>Sternorrhyncha</taxon>
        <taxon>Aphidomorpha</taxon>
        <taxon>Aphidoidea</taxon>
        <taxon>Aphididae</taxon>
        <taxon>Aphidini</taxon>
        <taxon>Aphis</taxon>
        <taxon>Aphis</taxon>
    </lineage>
</organism>
<evidence type="ECO:0000259" key="6">
    <source>
        <dbReference type="PROSITE" id="PS50950"/>
    </source>
</evidence>
<evidence type="ECO:0000313" key="8">
    <source>
        <dbReference type="Proteomes" id="UP000475862"/>
    </source>
</evidence>
<dbReference type="InterPro" id="IPR048367">
    <property type="entry name" value="TNP-like_RNaseH_C"/>
</dbReference>
<protein>
    <recommendedName>
        <fullName evidence="6">THAP-type domain-containing protein</fullName>
    </recommendedName>
</protein>
<dbReference type="InterPro" id="IPR006612">
    <property type="entry name" value="THAP_Znf"/>
</dbReference>
<dbReference type="GO" id="GO:0008270">
    <property type="term" value="F:zinc ion binding"/>
    <property type="evidence" value="ECO:0007669"/>
    <property type="project" value="UniProtKB-KW"/>
</dbReference>
<dbReference type="InterPro" id="IPR048365">
    <property type="entry name" value="TNP-like_RNaseH_N"/>
</dbReference>
<dbReference type="SUPFAM" id="SSF57716">
    <property type="entry name" value="Glucocorticoid receptor-like (DNA-binding domain)"/>
    <property type="match status" value="1"/>
</dbReference>
<dbReference type="Pfam" id="PF21788">
    <property type="entry name" value="TNP-like_GBD"/>
    <property type="match status" value="1"/>
</dbReference>
<dbReference type="GO" id="GO:0003677">
    <property type="term" value="F:DNA binding"/>
    <property type="evidence" value="ECO:0007669"/>
    <property type="project" value="UniProtKB-UniRule"/>
</dbReference>
<dbReference type="Pfam" id="PF21787">
    <property type="entry name" value="TNP-like_RNaseH_N"/>
    <property type="match status" value="1"/>
</dbReference>
<dbReference type="SMART" id="SM00980">
    <property type="entry name" value="THAP"/>
    <property type="match status" value="1"/>
</dbReference>
<keyword evidence="4 5" id="KW-0238">DNA-binding</keyword>
<dbReference type="PANTHER" id="PTHR47577">
    <property type="entry name" value="THAP DOMAIN-CONTAINING PROTEIN 6"/>
    <property type="match status" value="1"/>
</dbReference>
<dbReference type="OrthoDB" id="6582590at2759"/>
<evidence type="ECO:0000256" key="5">
    <source>
        <dbReference type="PROSITE-ProRule" id="PRU00309"/>
    </source>
</evidence>
<keyword evidence="1" id="KW-0479">Metal-binding</keyword>
<dbReference type="Proteomes" id="UP000475862">
    <property type="component" value="Unassembled WGS sequence"/>
</dbReference>
<keyword evidence="8" id="KW-1185">Reference proteome</keyword>
<keyword evidence="2 5" id="KW-0863">Zinc-finger</keyword>
<reference evidence="7 8" key="1">
    <citation type="submission" date="2019-08" db="EMBL/GenBank/DDBJ databases">
        <title>The genome of the soybean aphid Biotype 1, its phylome, world population structure and adaptation to the North American continent.</title>
        <authorList>
            <person name="Giordano R."/>
            <person name="Donthu R.K."/>
            <person name="Hernandez A.G."/>
            <person name="Wright C.L."/>
            <person name="Zimin A.V."/>
        </authorList>
    </citation>
    <scope>NUCLEOTIDE SEQUENCE [LARGE SCALE GENOMIC DNA]</scope>
    <source>
        <tissue evidence="7">Whole aphids</tissue>
    </source>
</reference>
<dbReference type="InterPro" id="IPR048366">
    <property type="entry name" value="TNP-like_GBD"/>
</dbReference>
<evidence type="ECO:0000256" key="3">
    <source>
        <dbReference type="ARBA" id="ARBA00022833"/>
    </source>
</evidence>
<evidence type="ECO:0000256" key="4">
    <source>
        <dbReference type="ARBA" id="ARBA00023125"/>
    </source>
</evidence>